<evidence type="ECO:0000313" key="3">
    <source>
        <dbReference type="Proteomes" id="UP001164506"/>
    </source>
</evidence>
<feature type="domain" description="Effector-associated" evidence="1">
    <location>
        <begin position="11"/>
        <end position="79"/>
    </location>
</feature>
<dbReference type="GO" id="GO:0006508">
    <property type="term" value="P:proteolysis"/>
    <property type="evidence" value="ECO:0007669"/>
    <property type="project" value="UniProtKB-KW"/>
</dbReference>
<dbReference type="Pfam" id="PF13365">
    <property type="entry name" value="Trypsin_2"/>
    <property type="match status" value="1"/>
</dbReference>
<protein>
    <submittedName>
        <fullName evidence="2">Serine protease</fullName>
    </submittedName>
</protein>
<evidence type="ECO:0000313" key="2">
    <source>
        <dbReference type="EMBL" id="UZX19873.1"/>
    </source>
</evidence>
<proteinExistence type="predicted"/>
<gene>
    <name evidence="2" type="ORF">LDH80_03655</name>
</gene>
<organism evidence="2 3">
    <name type="scientific">Streptomyces tanashiensis</name>
    <dbReference type="NCBI Taxonomy" id="67367"/>
    <lineage>
        <taxon>Bacteria</taxon>
        <taxon>Bacillati</taxon>
        <taxon>Actinomycetota</taxon>
        <taxon>Actinomycetes</taxon>
        <taxon>Kitasatosporales</taxon>
        <taxon>Streptomycetaceae</taxon>
        <taxon>Streptomyces</taxon>
    </lineage>
</organism>
<keyword evidence="2" id="KW-0645">Protease</keyword>
<dbReference type="InterPro" id="IPR045430">
    <property type="entry name" value="EAD1"/>
</dbReference>
<dbReference type="EMBL" id="CP084204">
    <property type="protein sequence ID" value="UZX19873.1"/>
    <property type="molecule type" value="Genomic_DNA"/>
</dbReference>
<keyword evidence="2" id="KW-0378">Hydrolase</keyword>
<dbReference type="PANTHER" id="PTHR36234">
    <property type="entry name" value="LYSYL ENDOPEPTIDASE"/>
    <property type="match status" value="1"/>
</dbReference>
<keyword evidence="3" id="KW-1185">Reference proteome</keyword>
<evidence type="ECO:0000259" key="1">
    <source>
        <dbReference type="Pfam" id="PF19955"/>
    </source>
</evidence>
<dbReference type="Proteomes" id="UP001164506">
    <property type="component" value="Chromosome"/>
</dbReference>
<dbReference type="SUPFAM" id="SSF50494">
    <property type="entry name" value="Trypsin-like serine proteases"/>
    <property type="match status" value="1"/>
</dbReference>
<dbReference type="InterPro" id="IPR009003">
    <property type="entry name" value="Peptidase_S1_PA"/>
</dbReference>
<dbReference type="GO" id="GO:0008233">
    <property type="term" value="F:peptidase activity"/>
    <property type="evidence" value="ECO:0007669"/>
    <property type="project" value="UniProtKB-KW"/>
</dbReference>
<dbReference type="Pfam" id="PF19955">
    <property type="entry name" value="EAD1"/>
    <property type="match status" value="1"/>
</dbReference>
<dbReference type="Gene3D" id="2.40.10.10">
    <property type="entry name" value="Trypsin-like serine proteases"/>
    <property type="match status" value="2"/>
</dbReference>
<accession>A0ABY6QPZ4</accession>
<sequence>MTHFLDTLPFDWTRPAARELRDYLSDTYFREDSVIILVTQAGIPPGTIGWGRPMSLVWHDLIETARKQDRLRALLAQISAGADSAVAIRLQELIQAEPVVEAPTPSAAAGVWKDFSDPDSRERQMFAEYSLLDVAFLRRGVELAPSVARLLVTLPSGRYYGTAFRIGTDVLLTNHHVLFDDYHGGEPATRVEAWFGYERDLAGRDLTHTVVMGRPETIQGVRAYDWAVIRTDSPIPGDPPAIPLDAAAEVAAGDRVYIIQHPSGGQKKIGVHHNVVRHADDEVVQYWTDTESGSSGSPVFDENWRLVALHHRWVRCGAAGAREYRNQGVRIERVRDGLTAAGVL</sequence>
<dbReference type="RefSeq" id="WP_190105651.1">
    <property type="nucleotide sequence ID" value="NZ_BMUH01000012.1"/>
</dbReference>
<dbReference type="PANTHER" id="PTHR36234:SF5">
    <property type="entry name" value="LYSYL ENDOPEPTIDASE"/>
    <property type="match status" value="1"/>
</dbReference>
<name>A0ABY6QPZ4_9ACTN</name>
<dbReference type="GeneID" id="95598508"/>
<dbReference type="InterPro" id="IPR043504">
    <property type="entry name" value="Peptidase_S1_PA_chymotrypsin"/>
</dbReference>
<reference evidence="2" key="1">
    <citation type="submission" date="2021-09" db="EMBL/GenBank/DDBJ databases">
        <title>Complete genome sequence and metabolic characterization of Streptomyces tanashiensis DSM 731 the producer of antibacterial Kalafungin and diverse secondary metabolites.</title>
        <authorList>
            <person name="Abbasi M.N."/>
            <person name="Anwar M.N."/>
            <person name="Alam K."/>
            <person name="Shoaib M."/>
            <person name="Lin Z."/>
            <person name="Hayat M."/>
            <person name="Ali M.I."/>
            <person name="Malik H.M.T."/>
            <person name="Ahmed I."/>
            <person name="Li A."/>
            <person name="Hailong Wang H."/>
            <person name="Zhang Y."/>
        </authorList>
    </citation>
    <scope>NUCLEOTIDE SEQUENCE</scope>
    <source>
        <strain evidence="2">Kala</strain>
    </source>
</reference>